<dbReference type="EMBL" id="MQWB01000001">
    <property type="protein sequence ID" value="OZC03791.1"/>
    <property type="molecule type" value="Genomic_DNA"/>
</dbReference>
<evidence type="ECO:0000256" key="9">
    <source>
        <dbReference type="HAMAP-Rule" id="MF_00252"/>
    </source>
</evidence>
<dbReference type="InterPro" id="IPR044136">
    <property type="entry name" value="Lys-tRNA-ligase_II_N"/>
</dbReference>
<keyword evidence="7 9" id="KW-0030">Aminoacyl-tRNA synthetase</keyword>
<dbReference type="GO" id="GO:0005829">
    <property type="term" value="C:cytosol"/>
    <property type="evidence" value="ECO:0007669"/>
    <property type="project" value="TreeGrafter"/>
</dbReference>
<dbReference type="Pfam" id="PF00152">
    <property type="entry name" value="tRNA-synt_2"/>
    <property type="match status" value="1"/>
</dbReference>
<dbReference type="GO" id="GO:0000287">
    <property type="term" value="F:magnesium ion binding"/>
    <property type="evidence" value="ECO:0007669"/>
    <property type="project" value="UniProtKB-UniRule"/>
</dbReference>
<dbReference type="PROSITE" id="PS50862">
    <property type="entry name" value="AA_TRNA_LIGASE_II"/>
    <property type="match status" value="1"/>
</dbReference>
<keyword evidence="6 9" id="KW-0648">Protein biosynthesis</keyword>
<keyword evidence="4 9" id="KW-0547">Nucleotide-binding</keyword>
<evidence type="ECO:0000313" key="12">
    <source>
        <dbReference type="EMBL" id="OZC03791.1"/>
    </source>
</evidence>
<dbReference type="RefSeq" id="WP_094549550.1">
    <property type="nucleotide sequence ID" value="NZ_MQWB01000001.1"/>
</dbReference>
<keyword evidence="3 9" id="KW-0479">Metal-binding</keyword>
<dbReference type="SUPFAM" id="SSF55681">
    <property type="entry name" value="Class II aaRS and biotin synthetases"/>
    <property type="match status" value="1"/>
</dbReference>
<dbReference type="FunFam" id="2.40.50.140:FF:000024">
    <property type="entry name" value="Lysine--tRNA ligase"/>
    <property type="match status" value="1"/>
</dbReference>
<organism evidence="12 13">
    <name type="scientific">Rubricoccus marinus</name>
    <dbReference type="NCBI Taxonomy" id="716817"/>
    <lineage>
        <taxon>Bacteria</taxon>
        <taxon>Pseudomonadati</taxon>
        <taxon>Rhodothermota</taxon>
        <taxon>Rhodothermia</taxon>
        <taxon>Rhodothermales</taxon>
        <taxon>Rubricoccaceae</taxon>
        <taxon>Rubricoccus</taxon>
    </lineage>
</organism>
<evidence type="ECO:0000313" key="13">
    <source>
        <dbReference type="Proteomes" id="UP000216446"/>
    </source>
</evidence>
<dbReference type="PANTHER" id="PTHR42918:SF15">
    <property type="entry name" value="LYSINE--TRNA LIGASE, CHLOROPLASTIC_MITOCHONDRIAL"/>
    <property type="match status" value="1"/>
</dbReference>
<comment type="similarity">
    <text evidence="1 9">Belongs to the class-II aminoacyl-tRNA synthetase family.</text>
</comment>
<keyword evidence="13" id="KW-1185">Reference proteome</keyword>
<feature type="binding site" evidence="9">
    <location>
        <position position="429"/>
    </location>
    <ligand>
        <name>Mg(2+)</name>
        <dbReference type="ChEBI" id="CHEBI:18420"/>
        <label>2</label>
    </ligand>
</feature>
<dbReference type="GO" id="GO:0004824">
    <property type="term" value="F:lysine-tRNA ligase activity"/>
    <property type="evidence" value="ECO:0007669"/>
    <property type="project" value="UniProtKB-UniRule"/>
</dbReference>
<dbReference type="EC" id="6.1.1.6" evidence="9"/>
<accession>A0A259U1E3</accession>
<evidence type="ECO:0000256" key="4">
    <source>
        <dbReference type="ARBA" id="ARBA00022741"/>
    </source>
</evidence>
<dbReference type="SUPFAM" id="SSF50249">
    <property type="entry name" value="Nucleic acid-binding proteins"/>
    <property type="match status" value="1"/>
</dbReference>
<dbReference type="CDD" id="cd04322">
    <property type="entry name" value="LysRS_N"/>
    <property type="match status" value="1"/>
</dbReference>
<evidence type="ECO:0000256" key="8">
    <source>
        <dbReference type="ARBA" id="ARBA00048573"/>
    </source>
</evidence>
<evidence type="ECO:0000256" key="10">
    <source>
        <dbReference type="RuleBase" id="RU000336"/>
    </source>
</evidence>
<dbReference type="PRINTS" id="PR00982">
    <property type="entry name" value="TRNASYNTHLYS"/>
</dbReference>
<gene>
    <name evidence="9" type="primary">lysS</name>
    <name evidence="12" type="ORF">BSZ36_12830</name>
</gene>
<evidence type="ECO:0000256" key="3">
    <source>
        <dbReference type="ARBA" id="ARBA00022723"/>
    </source>
</evidence>
<dbReference type="PANTHER" id="PTHR42918">
    <property type="entry name" value="LYSYL-TRNA SYNTHETASE"/>
    <property type="match status" value="1"/>
</dbReference>
<dbReference type="InterPro" id="IPR012340">
    <property type="entry name" value="NA-bd_OB-fold"/>
</dbReference>
<dbReference type="InterPro" id="IPR004365">
    <property type="entry name" value="NA-bd_OB_tRNA"/>
</dbReference>
<comment type="subunit">
    <text evidence="9">Homodimer.</text>
</comment>
<proteinExistence type="inferred from homology"/>
<keyword evidence="9 10" id="KW-0460">Magnesium</keyword>
<dbReference type="Pfam" id="PF01336">
    <property type="entry name" value="tRNA_anti-codon"/>
    <property type="match status" value="1"/>
</dbReference>
<dbReference type="Proteomes" id="UP000216446">
    <property type="component" value="Unassembled WGS sequence"/>
</dbReference>
<dbReference type="Gene3D" id="2.40.50.140">
    <property type="entry name" value="Nucleic acid-binding proteins"/>
    <property type="match status" value="1"/>
</dbReference>
<dbReference type="InParanoid" id="A0A259U1E3"/>
<keyword evidence="9" id="KW-0963">Cytoplasm</keyword>
<name>A0A259U1E3_9BACT</name>
<dbReference type="InterPro" id="IPR004364">
    <property type="entry name" value="Aa-tRNA-synt_II"/>
</dbReference>
<sequence>MSARDLTEQEEVRRQHLAALREAGIEPYPAEAWTTTHHAQEALDLFEDAKHDPEAEGTEPVRVVIAGRMQTKRVMGKVAFFHLSDASGAIQIYARRDDLEDGWYNAIFKKLLDPGDWLGIEGTLFRTQKGEVSVHADRIVLLSKSLKPLPVEKTVVDEETGESKTFNEVTDPDFRYRQRYADLALHPEVRDVFVKRARLLRTMRDFLDARGYVEVETPALQPLYGGAAARPFKTHANALDMPLFLRIADELYLKRLLVGGFEGVYEIAKDFRNEGLSRFHNPEFTMMELYVAFRDYDWMMKLVETMLEEIAQALHGTSEVTWGEHTLSFKAPFARIPIFQAIEDKTGHNLRGKTRDEVADIAKSLHIAVDDSMGLGKLIDEVFGETVEPHLIQPTFITDYPVELSPLAKRHRTEEGLVERFELIAGGKELCNAFSELNDPLDQRQRFEDQVTLATAGDDEAVNTVDEDYLRALEYGMPPAAGLGIGIDRLTMVMTNQPSIRDVLLFPLLRPEDGEEVASGDAPEASGENAP</sequence>
<feature type="binding site" evidence="9">
    <location>
        <position position="422"/>
    </location>
    <ligand>
        <name>Mg(2+)</name>
        <dbReference type="ChEBI" id="CHEBI:18420"/>
        <label>1</label>
    </ligand>
</feature>
<evidence type="ECO:0000259" key="11">
    <source>
        <dbReference type="PROSITE" id="PS50862"/>
    </source>
</evidence>
<dbReference type="GO" id="GO:0006430">
    <property type="term" value="P:lysyl-tRNA aminoacylation"/>
    <property type="evidence" value="ECO:0007669"/>
    <property type="project" value="UniProtKB-UniRule"/>
</dbReference>
<protein>
    <recommendedName>
        <fullName evidence="9">Lysine--tRNA ligase</fullName>
        <ecNumber evidence="9">6.1.1.6</ecNumber>
    </recommendedName>
    <alternativeName>
        <fullName evidence="9">Lysyl-tRNA synthetase</fullName>
        <shortName evidence="9">LysRS</shortName>
    </alternativeName>
</protein>
<comment type="catalytic activity">
    <reaction evidence="8 9 10">
        <text>tRNA(Lys) + L-lysine + ATP = L-lysyl-tRNA(Lys) + AMP + diphosphate</text>
        <dbReference type="Rhea" id="RHEA:20792"/>
        <dbReference type="Rhea" id="RHEA-COMP:9696"/>
        <dbReference type="Rhea" id="RHEA-COMP:9697"/>
        <dbReference type="ChEBI" id="CHEBI:30616"/>
        <dbReference type="ChEBI" id="CHEBI:32551"/>
        <dbReference type="ChEBI" id="CHEBI:33019"/>
        <dbReference type="ChEBI" id="CHEBI:78442"/>
        <dbReference type="ChEBI" id="CHEBI:78529"/>
        <dbReference type="ChEBI" id="CHEBI:456215"/>
        <dbReference type="EC" id="6.1.1.6"/>
    </reaction>
</comment>
<evidence type="ECO:0000256" key="7">
    <source>
        <dbReference type="ARBA" id="ARBA00023146"/>
    </source>
</evidence>
<dbReference type="CDD" id="cd00775">
    <property type="entry name" value="LysRS_core"/>
    <property type="match status" value="1"/>
</dbReference>
<feature type="domain" description="Aminoacyl-transfer RNA synthetases class-II family profile" evidence="11">
    <location>
        <begin position="196"/>
        <end position="511"/>
    </location>
</feature>
<feature type="binding site" evidence="9">
    <location>
        <position position="429"/>
    </location>
    <ligand>
        <name>Mg(2+)</name>
        <dbReference type="ChEBI" id="CHEBI:18420"/>
        <label>1</label>
    </ligand>
</feature>
<comment type="cofactor">
    <cofactor evidence="9 10">
        <name>Mg(2+)</name>
        <dbReference type="ChEBI" id="CHEBI:18420"/>
    </cofactor>
    <text evidence="9 10">Binds 3 Mg(2+) ions per subunit.</text>
</comment>
<dbReference type="InterPro" id="IPR045864">
    <property type="entry name" value="aa-tRNA-synth_II/BPL/LPL"/>
</dbReference>
<dbReference type="HAMAP" id="MF_00252">
    <property type="entry name" value="Lys_tRNA_synth_class2"/>
    <property type="match status" value="1"/>
</dbReference>
<dbReference type="AlphaFoldDB" id="A0A259U1E3"/>
<dbReference type="GO" id="GO:0005524">
    <property type="term" value="F:ATP binding"/>
    <property type="evidence" value="ECO:0007669"/>
    <property type="project" value="UniProtKB-UniRule"/>
</dbReference>
<dbReference type="NCBIfam" id="NF001756">
    <property type="entry name" value="PRK00484.1"/>
    <property type="match status" value="1"/>
</dbReference>
<dbReference type="NCBIfam" id="TIGR00499">
    <property type="entry name" value="lysS_bact"/>
    <property type="match status" value="1"/>
</dbReference>
<keyword evidence="5 9" id="KW-0067">ATP-binding</keyword>
<evidence type="ECO:0000256" key="5">
    <source>
        <dbReference type="ARBA" id="ARBA00022840"/>
    </source>
</evidence>
<dbReference type="GO" id="GO:0000049">
    <property type="term" value="F:tRNA binding"/>
    <property type="evidence" value="ECO:0007669"/>
    <property type="project" value="TreeGrafter"/>
</dbReference>
<dbReference type="FunCoup" id="A0A259U1E3">
    <property type="interactions" value="605"/>
</dbReference>
<comment type="subcellular location">
    <subcellularLocation>
        <location evidence="9">Cytoplasm</location>
    </subcellularLocation>
</comment>
<dbReference type="Gene3D" id="3.30.930.10">
    <property type="entry name" value="Bira Bifunctional Protein, Domain 2"/>
    <property type="match status" value="1"/>
</dbReference>
<comment type="caution">
    <text evidence="12">The sequence shown here is derived from an EMBL/GenBank/DDBJ whole genome shotgun (WGS) entry which is preliminary data.</text>
</comment>
<evidence type="ECO:0000256" key="6">
    <source>
        <dbReference type="ARBA" id="ARBA00022917"/>
    </source>
</evidence>
<dbReference type="InterPro" id="IPR006195">
    <property type="entry name" value="aa-tRNA-synth_II"/>
</dbReference>
<dbReference type="OrthoDB" id="9801152at2"/>
<dbReference type="InterPro" id="IPR002313">
    <property type="entry name" value="Lys-tRNA-ligase_II"/>
</dbReference>
<dbReference type="InterPro" id="IPR018149">
    <property type="entry name" value="Lys-tRNA-synth_II_C"/>
</dbReference>
<reference evidence="12 13" key="1">
    <citation type="submission" date="2016-11" db="EMBL/GenBank/DDBJ databases">
        <title>Study of marine rhodopsin-containing bacteria.</title>
        <authorList>
            <person name="Yoshizawa S."/>
            <person name="Kumagai Y."/>
            <person name="Kogure K."/>
        </authorList>
    </citation>
    <scope>NUCLEOTIDE SEQUENCE [LARGE SCALE GENOMIC DNA]</scope>
    <source>
        <strain evidence="12 13">SG-29</strain>
    </source>
</reference>
<keyword evidence="2 9" id="KW-0436">Ligase</keyword>
<evidence type="ECO:0000256" key="2">
    <source>
        <dbReference type="ARBA" id="ARBA00022598"/>
    </source>
</evidence>
<evidence type="ECO:0000256" key="1">
    <source>
        <dbReference type="ARBA" id="ARBA00008226"/>
    </source>
</evidence>